<dbReference type="Pfam" id="PF03372">
    <property type="entry name" value="Exo_endo_phos"/>
    <property type="match status" value="1"/>
</dbReference>
<evidence type="ECO:0000256" key="1">
    <source>
        <dbReference type="ARBA" id="ARBA00022729"/>
    </source>
</evidence>
<dbReference type="PANTHER" id="PTHR42834:SF1">
    <property type="entry name" value="ENDONUCLEASE_EXONUCLEASE_PHOSPHATASE FAMILY PROTEIN (AFU_ORTHOLOGUE AFUA_3G09210)"/>
    <property type="match status" value="1"/>
</dbReference>
<dbReference type="Proteomes" id="UP001597049">
    <property type="component" value="Unassembled WGS sequence"/>
</dbReference>
<dbReference type="RefSeq" id="WP_379657840.1">
    <property type="nucleotide sequence ID" value="NZ_JBHTIV010000009.1"/>
</dbReference>
<dbReference type="NCBIfam" id="NF033681">
    <property type="entry name" value="ExeM_NucH_DNase"/>
    <property type="match status" value="1"/>
</dbReference>
<dbReference type="PANTHER" id="PTHR42834">
    <property type="entry name" value="ENDONUCLEASE/EXONUCLEASE/PHOSPHATASE FAMILY PROTEIN (AFU_ORTHOLOGUE AFUA_3G09210)"/>
    <property type="match status" value="1"/>
</dbReference>
<dbReference type="GO" id="GO:0004519">
    <property type="term" value="F:endonuclease activity"/>
    <property type="evidence" value="ECO:0007669"/>
    <property type="project" value="UniProtKB-KW"/>
</dbReference>
<evidence type="ECO:0000313" key="5">
    <source>
        <dbReference type="EMBL" id="MFD0932516.1"/>
    </source>
</evidence>
<evidence type="ECO:0000256" key="2">
    <source>
        <dbReference type="SAM" id="SignalP"/>
    </source>
</evidence>
<evidence type="ECO:0000313" key="6">
    <source>
        <dbReference type="Proteomes" id="UP001597049"/>
    </source>
</evidence>
<sequence length="809" mass="87928">MKKKSPLFYVLLLGLCVGTYAQNVMSVEDFDSNTVNLNANHIADSEMYEVSVENLFSSVDDRIVGNAMPYDLADNIKADMNDAQELENFPEISPVLSEQNPAVFVSLNDAAAESQNNSIVKISEVQGSTDASPLENTTVMVEAIVIGDYQEDNQLIGFFIQEEDKDSDTDPMTSEALFVLCQYCPVDVNVGDLVKVSGQVVEFYGNTQIEATDSNAVSIVSSGNPLPTHATLSFPAPAGTQLEDTYESVENMLVTYTTDLVVSESFELARFGQLVLSGNSRVQQFTDSNEPDVSGYATHLEELEASRIILDDDNNIQNKPTSGSIDEPYFWPRPGLSNSNLIRSGDKISNLTGIMHWSFSGQNGTDAWRIRPVLNAFNYEFTHSNPRPASPEDVGGSLKVASFNVLNYFTTLNERGANSTAELKRQREKIAAAICGLDADIIGLIEIENNGAVALDDLLNGTGGINTVCGNNYVGLDTGIIGTGQITVAFIYNTATVSLEGNPAILDASVDPRFKDTSNRPSLAQTFRQHSTDGVLTVAVNHLRSKGSPCSGDPDLNDGAGNCNQTRTEAAAALVDWLATDPTSSEDEDFLIIGDLNAYKNETPIDNILLGSDDNANTADDFTNLIDDYLGEGAYSYVYGGQVGYLDYALANSSLANQITGTSIWHVNADEINLFDYNDDVTDSSEASYERESDALPIYEANAYRASDHDPVLVGLDLNSTLATKEASFDNQIIIFPNPVNDRINLINQTQSNLIQAKIVDTSGKIVQLINLREMNIQEQINVSELAAGVYHFIIESQLNIAVKRLVKL</sequence>
<dbReference type="InterPro" id="IPR036691">
    <property type="entry name" value="Endo/exonu/phosph_ase_sf"/>
</dbReference>
<dbReference type="InterPro" id="IPR005135">
    <property type="entry name" value="Endo/exonuclease/phosphatase"/>
</dbReference>
<dbReference type="InterPro" id="IPR047971">
    <property type="entry name" value="ExeM-like"/>
</dbReference>
<dbReference type="Pfam" id="PF18962">
    <property type="entry name" value="Por_Secre_tail"/>
    <property type="match status" value="1"/>
</dbReference>
<keyword evidence="5" id="KW-0378">Hydrolase</keyword>
<evidence type="ECO:0000259" key="4">
    <source>
        <dbReference type="Pfam" id="PF18962"/>
    </source>
</evidence>
<dbReference type="NCBIfam" id="TIGR04183">
    <property type="entry name" value="Por_Secre_tail"/>
    <property type="match status" value="1"/>
</dbReference>
<keyword evidence="6" id="KW-1185">Reference proteome</keyword>
<accession>A0ABW3GUN3</accession>
<gene>
    <name evidence="5" type="ORF">ACFQ0R_07900</name>
</gene>
<comment type="caution">
    <text evidence="5">The sequence shown here is derived from an EMBL/GenBank/DDBJ whole genome shotgun (WGS) entry which is preliminary data.</text>
</comment>
<dbReference type="CDD" id="cd04486">
    <property type="entry name" value="YhcR_OBF_like"/>
    <property type="match status" value="1"/>
</dbReference>
<dbReference type="InterPro" id="IPR026444">
    <property type="entry name" value="Secre_tail"/>
</dbReference>
<dbReference type="SUPFAM" id="SSF56219">
    <property type="entry name" value="DNase I-like"/>
    <property type="match status" value="1"/>
</dbReference>
<feature type="chain" id="PRO_5046322168" evidence="2">
    <location>
        <begin position="22"/>
        <end position="809"/>
    </location>
</feature>
<feature type="signal peptide" evidence="2">
    <location>
        <begin position="1"/>
        <end position="21"/>
    </location>
</feature>
<dbReference type="CDD" id="cd10283">
    <property type="entry name" value="MnuA_DNase1-like"/>
    <property type="match status" value="1"/>
</dbReference>
<proteinExistence type="predicted"/>
<dbReference type="Gene3D" id="3.60.10.10">
    <property type="entry name" value="Endonuclease/exonuclease/phosphatase"/>
    <property type="match status" value="1"/>
</dbReference>
<feature type="domain" description="Endonuclease/exonuclease/phosphatase" evidence="3">
    <location>
        <begin position="401"/>
        <end position="709"/>
    </location>
</feature>
<dbReference type="EMBL" id="JBHTIV010000009">
    <property type="protein sequence ID" value="MFD0932516.1"/>
    <property type="molecule type" value="Genomic_DNA"/>
</dbReference>
<keyword evidence="1 2" id="KW-0732">Signal</keyword>
<reference evidence="6" key="1">
    <citation type="journal article" date="2019" name="Int. J. Syst. Evol. Microbiol.">
        <title>The Global Catalogue of Microorganisms (GCM) 10K type strain sequencing project: providing services to taxonomists for standard genome sequencing and annotation.</title>
        <authorList>
            <consortium name="The Broad Institute Genomics Platform"/>
            <consortium name="The Broad Institute Genome Sequencing Center for Infectious Disease"/>
            <person name="Wu L."/>
            <person name="Ma J."/>
        </authorList>
    </citation>
    <scope>NUCLEOTIDE SEQUENCE [LARGE SCALE GENOMIC DNA]</scope>
    <source>
        <strain evidence="6">CCUG 56752</strain>
    </source>
</reference>
<keyword evidence="5" id="KW-0540">Nuclease</keyword>
<name>A0ABW3GUN3_9FLAO</name>
<keyword evidence="5" id="KW-0255">Endonuclease</keyword>
<protein>
    <submittedName>
        <fullName evidence="5">ExeM/NucH family extracellular endonuclease</fullName>
    </submittedName>
</protein>
<feature type="domain" description="Secretion system C-terminal sorting" evidence="4">
    <location>
        <begin position="735"/>
        <end position="806"/>
    </location>
</feature>
<evidence type="ECO:0000259" key="3">
    <source>
        <dbReference type="Pfam" id="PF03372"/>
    </source>
</evidence>
<organism evidence="5 6">
    <name type="scientific">Psychroflexus salinarum</name>
    <dbReference type="NCBI Taxonomy" id="546024"/>
    <lineage>
        <taxon>Bacteria</taxon>
        <taxon>Pseudomonadati</taxon>
        <taxon>Bacteroidota</taxon>
        <taxon>Flavobacteriia</taxon>
        <taxon>Flavobacteriales</taxon>
        <taxon>Flavobacteriaceae</taxon>
        <taxon>Psychroflexus</taxon>
    </lineage>
</organism>